<evidence type="ECO:0000256" key="4">
    <source>
        <dbReference type="HAMAP-Rule" id="MF_00149"/>
    </source>
</evidence>
<evidence type="ECO:0000259" key="6">
    <source>
        <dbReference type="SMART" id="SM00853"/>
    </source>
</evidence>
<evidence type="ECO:0000259" key="7">
    <source>
        <dbReference type="SMART" id="SM01340"/>
    </source>
</evidence>
<evidence type="ECO:0000256" key="5">
    <source>
        <dbReference type="SAM" id="MobiDB-lite"/>
    </source>
</evidence>
<dbReference type="InterPro" id="IPR014790">
    <property type="entry name" value="MutL_C"/>
</dbReference>
<gene>
    <name evidence="4 8" type="primary">mutL</name>
    <name evidence="8" type="ORF">NDI76_14160</name>
</gene>
<dbReference type="Gene3D" id="3.30.565.10">
    <property type="entry name" value="Histidine kinase-like ATPase, C-terminal domain"/>
    <property type="match status" value="1"/>
</dbReference>
<accession>A0ABU2GI70</accession>
<dbReference type="CDD" id="cd00782">
    <property type="entry name" value="MutL_Trans"/>
    <property type="match status" value="1"/>
</dbReference>
<comment type="function">
    <text evidence="4">This protein is involved in the repair of mismatches in DNA. It is required for dam-dependent methyl-directed DNA mismatch repair. May act as a 'molecular matchmaker', a protein that promotes the formation of a stable complex between two or more DNA-binding proteins in an ATP-dependent manner without itself being part of a final effector complex.</text>
</comment>
<dbReference type="InterPro" id="IPR014721">
    <property type="entry name" value="Ribsml_uS5_D2-typ_fold_subgr"/>
</dbReference>
<dbReference type="InterPro" id="IPR014762">
    <property type="entry name" value="DNA_mismatch_repair_CS"/>
</dbReference>
<keyword evidence="9" id="KW-1185">Reference proteome</keyword>
<keyword evidence="8" id="KW-0540">Nuclease</keyword>
<dbReference type="InterPro" id="IPR020667">
    <property type="entry name" value="DNA_mismatch_repair_MutL"/>
</dbReference>
<keyword evidence="8" id="KW-0378">Hydrolase</keyword>
<evidence type="ECO:0000256" key="2">
    <source>
        <dbReference type="ARBA" id="ARBA00022763"/>
    </source>
</evidence>
<comment type="caution">
    <text evidence="8">The sequence shown here is derived from an EMBL/GenBank/DDBJ whole genome shotgun (WGS) entry which is preliminary data.</text>
</comment>
<dbReference type="InterPro" id="IPR038973">
    <property type="entry name" value="MutL/Mlh/Pms-like"/>
</dbReference>
<dbReference type="Gene3D" id="3.30.1370.100">
    <property type="entry name" value="MutL, C-terminal domain, regulatory subdomain"/>
    <property type="match status" value="1"/>
</dbReference>
<organism evidence="8 9">
    <name type="scientific">Halogeometricum salsisoli</name>
    <dbReference type="NCBI Taxonomy" id="2950536"/>
    <lineage>
        <taxon>Archaea</taxon>
        <taxon>Methanobacteriati</taxon>
        <taxon>Methanobacteriota</taxon>
        <taxon>Stenosarchaea group</taxon>
        <taxon>Halobacteria</taxon>
        <taxon>Halobacteriales</taxon>
        <taxon>Haloferacaceae</taxon>
        <taxon>Halogeometricum</taxon>
    </lineage>
</organism>
<dbReference type="RefSeq" id="WP_310924740.1">
    <property type="nucleotide sequence ID" value="NZ_JAMQOP010000002.1"/>
</dbReference>
<dbReference type="GO" id="GO:0004519">
    <property type="term" value="F:endonuclease activity"/>
    <property type="evidence" value="ECO:0007669"/>
    <property type="project" value="UniProtKB-KW"/>
</dbReference>
<dbReference type="SUPFAM" id="SSF54211">
    <property type="entry name" value="Ribosomal protein S5 domain 2-like"/>
    <property type="match status" value="1"/>
</dbReference>
<dbReference type="PANTHER" id="PTHR10073:SF12">
    <property type="entry name" value="DNA MISMATCH REPAIR PROTEIN MLH1"/>
    <property type="match status" value="1"/>
</dbReference>
<dbReference type="InterPro" id="IPR002099">
    <property type="entry name" value="MutL/Mlh/PMS"/>
</dbReference>
<sequence>MTRETETETETEAERVRALDEETVASIAAGEVVTRPEDAVVELVENALDAGASRIEVTVVGDGTPLLRVRDDGRGMSEANAARAVDRHTTSKLGDAADLQRVSTLGFRGEALPSIAAAGTLELVTNDGGARGTRVVVDGEKRVEPAGRARGATVEVRDLFAEMPARRRSLASSRAEFARVSDAVSRYALARPDVAFSLVHEAAGESESPDGRRGREVFSTSGSGDYADAVLGVYDRDVAGRSTTFESERTVEDDGEEVTVRIEGLLAHPSVTRARRDHVYTAVNGRAFPSEALRRAVVAGYGDLLPDDRAPVAVVSVSLPAHWCDHNVHPAKREVRLRAHRAVEDAVRESVRDALSTADLRRSEEVAMDLDSTLEPADGEESRFDGVRVIGQFRELYLLCEADDDLLVIDQHAAHERVNYERLRAAKDGGGGAETDTPVESADVDPPATVSLSPAQAAAADEWREELTKLGFAVDPFGGGTVRVSAVPAPMGRAAAPASVRDALDALRGGEAPADATDRLLKDLACHPSLKAGDELSSEEATRLVERLGTCEAPYACPHGRPTVLSIEEETFVRGFERRATRMD</sequence>
<dbReference type="Proteomes" id="UP001257060">
    <property type="component" value="Unassembled WGS sequence"/>
</dbReference>
<comment type="similarity">
    <text evidence="1 4">Belongs to the DNA mismatch repair MutL/HexB family.</text>
</comment>
<evidence type="ECO:0000313" key="8">
    <source>
        <dbReference type="EMBL" id="MDS0299889.1"/>
    </source>
</evidence>
<dbReference type="Gene3D" id="3.30.230.10">
    <property type="match status" value="1"/>
</dbReference>
<dbReference type="SUPFAM" id="SSF55874">
    <property type="entry name" value="ATPase domain of HSP90 chaperone/DNA topoisomerase II/histidine kinase"/>
    <property type="match status" value="1"/>
</dbReference>
<dbReference type="InterPro" id="IPR020568">
    <property type="entry name" value="Ribosomal_Su5_D2-typ_SF"/>
</dbReference>
<protein>
    <recommendedName>
        <fullName evidence="4">DNA mismatch repair protein MutL</fullName>
    </recommendedName>
</protein>
<dbReference type="InterPro" id="IPR013507">
    <property type="entry name" value="DNA_mismatch_S5_2-like"/>
</dbReference>
<reference evidence="8 9" key="1">
    <citation type="submission" date="2022-06" db="EMBL/GenBank/DDBJ databases">
        <title>Halogeometricum sp. a new haloarchaeum isolate from saline soil.</title>
        <authorList>
            <person name="Strakova D."/>
            <person name="Galisteo C."/>
            <person name="Sanchez-Porro C."/>
            <person name="Ventosa A."/>
        </authorList>
    </citation>
    <scope>NUCLEOTIDE SEQUENCE [LARGE SCALE GENOMIC DNA]</scope>
    <source>
        <strain evidence="8 9">S1BR25-6</strain>
    </source>
</reference>
<dbReference type="Gene3D" id="3.30.1540.20">
    <property type="entry name" value="MutL, C-terminal domain, dimerisation subdomain"/>
    <property type="match status" value="1"/>
</dbReference>
<dbReference type="Pfam" id="PF01119">
    <property type="entry name" value="DNA_mis_repair"/>
    <property type="match status" value="1"/>
</dbReference>
<dbReference type="NCBIfam" id="TIGR00585">
    <property type="entry name" value="mutl"/>
    <property type="match status" value="1"/>
</dbReference>
<feature type="region of interest" description="Disordered" evidence="5">
    <location>
        <begin position="426"/>
        <end position="447"/>
    </location>
</feature>
<dbReference type="InterPro" id="IPR037198">
    <property type="entry name" value="MutL_C_sf"/>
</dbReference>
<dbReference type="InterPro" id="IPR042121">
    <property type="entry name" value="MutL_C_regsub"/>
</dbReference>
<dbReference type="SMART" id="SM01340">
    <property type="entry name" value="DNA_mis_repair"/>
    <property type="match status" value="1"/>
</dbReference>
<feature type="domain" description="MutL C-terminal dimerisation" evidence="6">
    <location>
        <begin position="389"/>
        <end position="536"/>
    </location>
</feature>
<evidence type="ECO:0000256" key="1">
    <source>
        <dbReference type="ARBA" id="ARBA00006082"/>
    </source>
</evidence>
<dbReference type="EMBL" id="JAMQOP010000002">
    <property type="protein sequence ID" value="MDS0299889.1"/>
    <property type="molecule type" value="Genomic_DNA"/>
</dbReference>
<evidence type="ECO:0000256" key="3">
    <source>
        <dbReference type="ARBA" id="ARBA00023204"/>
    </source>
</evidence>
<keyword evidence="2 4" id="KW-0227">DNA damage</keyword>
<feature type="region of interest" description="Disordered" evidence="5">
    <location>
        <begin position="1"/>
        <end position="20"/>
    </location>
</feature>
<dbReference type="InterPro" id="IPR036890">
    <property type="entry name" value="HATPase_C_sf"/>
</dbReference>
<dbReference type="SUPFAM" id="SSF118116">
    <property type="entry name" value="DNA mismatch repair protein MutL"/>
    <property type="match status" value="1"/>
</dbReference>
<keyword evidence="3 4" id="KW-0234">DNA repair</keyword>
<feature type="domain" description="DNA mismatch repair protein S5" evidence="7">
    <location>
        <begin position="230"/>
        <end position="356"/>
    </location>
</feature>
<dbReference type="Pfam" id="PF08676">
    <property type="entry name" value="MutL_C"/>
    <property type="match status" value="1"/>
</dbReference>
<keyword evidence="8" id="KW-0255">Endonuclease</keyword>
<dbReference type="PANTHER" id="PTHR10073">
    <property type="entry name" value="DNA MISMATCH REPAIR PROTEIN MLH, PMS, MUTL"/>
    <property type="match status" value="1"/>
</dbReference>
<dbReference type="InterPro" id="IPR042120">
    <property type="entry name" value="MutL_C_dimsub"/>
</dbReference>
<dbReference type="CDD" id="cd16926">
    <property type="entry name" value="HATPase_MutL-MLH-PMS-like"/>
    <property type="match status" value="1"/>
</dbReference>
<name>A0ABU2GI70_9EURY</name>
<dbReference type="SMART" id="SM00853">
    <property type="entry name" value="MutL_C"/>
    <property type="match status" value="1"/>
</dbReference>
<proteinExistence type="inferred from homology"/>
<dbReference type="HAMAP" id="MF_00149">
    <property type="entry name" value="DNA_mis_repair"/>
    <property type="match status" value="1"/>
</dbReference>
<evidence type="ECO:0000313" key="9">
    <source>
        <dbReference type="Proteomes" id="UP001257060"/>
    </source>
</evidence>
<dbReference type="Pfam" id="PF13589">
    <property type="entry name" value="HATPase_c_3"/>
    <property type="match status" value="1"/>
</dbReference>
<dbReference type="PROSITE" id="PS00058">
    <property type="entry name" value="DNA_MISMATCH_REPAIR_1"/>
    <property type="match status" value="1"/>
</dbReference>